<evidence type="ECO:0000256" key="3">
    <source>
        <dbReference type="ARBA" id="ARBA00022692"/>
    </source>
</evidence>
<keyword evidence="5 6" id="KW-0472">Membrane</keyword>
<comment type="similarity">
    <text evidence="2">Belongs to the TMEM19 family.</text>
</comment>
<evidence type="ECO:0000256" key="2">
    <source>
        <dbReference type="ARBA" id="ARBA00009012"/>
    </source>
</evidence>
<feature type="transmembrane region" description="Helical" evidence="6">
    <location>
        <begin position="224"/>
        <end position="244"/>
    </location>
</feature>
<evidence type="ECO:0000256" key="5">
    <source>
        <dbReference type="ARBA" id="ARBA00023136"/>
    </source>
</evidence>
<feature type="transmembrane region" description="Helical" evidence="6">
    <location>
        <begin position="181"/>
        <end position="203"/>
    </location>
</feature>
<dbReference type="AlphaFoldDB" id="A0A521F2Z1"/>
<sequence>MGNPVPVWNILVGFLASFLFSLAAFGLQRLSLDGMFAATVIGTIVFGFGGWAMVFIVLLFFISSSLISGSREAYADEVRRSGIQVWANGFWLITFLVLAVILETNILLIGSLSAVAAATADTWATELRDKRSNGTYLVTTFKPVAPGTDGGVSIRGTIWASIGSLLIALVSAYFFSLGIGAFLIIFAAGFSGCLIDSYFGAAFQQNNRPVSIPFRQEGIRIDNNLVNAISTGLGALLAIILRTLTV</sequence>
<keyword evidence="3 6" id="KW-0812">Transmembrane</keyword>
<feature type="transmembrane region" description="Helical" evidence="6">
    <location>
        <begin position="156"/>
        <end position="175"/>
    </location>
</feature>
<dbReference type="Pfam" id="PF01940">
    <property type="entry name" value="DUF92"/>
    <property type="match status" value="1"/>
</dbReference>
<protein>
    <submittedName>
        <fullName evidence="7">TIGR00297 family protein</fullName>
    </submittedName>
</protein>
<keyword evidence="8" id="KW-1185">Reference proteome</keyword>
<feature type="transmembrane region" description="Helical" evidence="6">
    <location>
        <begin position="6"/>
        <end position="27"/>
    </location>
</feature>
<evidence type="ECO:0000313" key="8">
    <source>
        <dbReference type="Proteomes" id="UP000317593"/>
    </source>
</evidence>
<accession>A0A521F2Z1</accession>
<feature type="transmembrane region" description="Helical" evidence="6">
    <location>
        <begin position="83"/>
        <end position="102"/>
    </location>
</feature>
<proteinExistence type="inferred from homology"/>
<evidence type="ECO:0000256" key="4">
    <source>
        <dbReference type="ARBA" id="ARBA00022989"/>
    </source>
</evidence>
<dbReference type="EMBL" id="FXTH01000022">
    <property type="protein sequence ID" value="SMO90554.1"/>
    <property type="molecule type" value="Genomic_DNA"/>
</dbReference>
<keyword evidence="4 6" id="KW-1133">Transmembrane helix</keyword>
<dbReference type="GO" id="GO:0016020">
    <property type="term" value="C:membrane"/>
    <property type="evidence" value="ECO:0007669"/>
    <property type="project" value="UniProtKB-SubCell"/>
</dbReference>
<dbReference type="RefSeq" id="WP_185958481.1">
    <property type="nucleotide sequence ID" value="NZ_FXTH01000022.1"/>
</dbReference>
<evidence type="ECO:0000256" key="1">
    <source>
        <dbReference type="ARBA" id="ARBA00004141"/>
    </source>
</evidence>
<dbReference type="InterPro" id="IPR002794">
    <property type="entry name" value="DUF92_TMEM19"/>
</dbReference>
<dbReference type="PANTHER" id="PTHR13353">
    <property type="entry name" value="TRANSMEMBRANE PROTEIN 19"/>
    <property type="match status" value="1"/>
</dbReference>
<evidence type="ECO:0000313" key="7">
    <source>
        <dbReference type="EMBL" id="SMO90554.1"/>
    </source>
</evidence>
<name>A0A521F2Z1_9BACT</name>
<reference evidence="7 8" key="1">
    <citation type="submission" date="2017-05" db="EMBL/GenBank/DDBJ databases">
        <authorList>
            <person name="Varghese N."/>
            <person name="Submissions S."/>
        </authorList>
    </citation>
    <scope>NUCLEOTIDE SEQUENCE [LARGE SCALE GENOMIC DNA]</scope>
    <source>
        <strain evidence="7 8">DSM 21194</strain>
    </source>
</reference>
<comment type="subcellular location">
    <subcellularLocation>
        <location evidence="1">Membrane</location>
        <topology evidence="1">Multi-pass membrane protein</topology>
    </subcellularLocation>
</comment>
<dbReference type="PANTHER" id="PTHR13353:SF5">
    <property type="entry name" value="TRANSMEMBRANE PROTEIN 19"/>
    <property type="match status" value="1"/>
</dbReference>
<organism evidence="7 8">
    <name type="scientific">Fodinibius sediminis</name>
    <dbReference type="NCBI Taxonomy" id="1214077"/>
    <lineage>
        <taxon>Bacteria</taxon>
        <taxon>Pseudomonadati</taxon>
        <taxon>Balneolota</taxon>
        <taxon>Balneolia</taxon>
        <taxon>Balneolales</taxon>
        <taxon>Balneolaceae</taxon>
        <taxon>Fodinibius</taxon>
    </lineage>
</organism>
<evidence type="ECO:0000256" key="6">
    <source>
        <dbReference type="SAM" id="Phobius"/>
    </source>
</evidence>
<gene>
    <name evidence="7" type="ORF">SAMN06265218_12248</name>
</gene>
<dbReference type="Proteomes" id="UP000317593">
    <property type="component" value="Unassembled WGS sequence"/>
</dbReference>
<feature type="transmembrane region" description="Helical" evidence="6">
    <location>
        <begin position="34"/>
        <end position="63"/>
    </location>
</feature>